<dbReference type="PANTHER" id="PTHR11079:SF202">
    <property type="entry name" value="TRNA-SPECIFIC ADENOSINE DEAMINASE"/>
    <property type="match status" value="1"/>
</dbReference>
<dbReference type="Gene3D" id="3.40.140.10">
    <property type="entry name" value="Cytidine Deaminase, domain 2"/>
    <property type="match status" value="1"/>
</dbReference>
<feature type="active site" description="Proton donor" evidence="8">
    <location>
        <position position="77"/>
    </location>
</feature>
<dbReference type="GO" id="GO:0008270">
    <property type="term" value="F:zinc ion binding"/>
    <property type="evidence" value="ECO:0007669"/>
    <property type="project" value="UniProtKB-UniRule"/>
</dbReference>
<evidence type="ECO:0000256" key="4">
    <source>
        <dbReference type="ARBA" id="ARBA00022723"/>
    </source>
</evidence>
<protein>
    <recommendedName>
        <fullName evidence="8">tRNA-specific adenosine deaminase</fullName>
        <ecNumber evidence="8">3.5.4.33</ecNumber>
    </recommendedName>
</protein>
<comment type="catalytic activity">
    <reaction evidence="7 8">
        <text>adenosine(34) in tRNA + H2O + H(+) = inosine(34) in tRNA + NH4(+)</text>
        <dbReference type="Rhea" id="RHEA:43168"/>
        <dbReference type="Rhea" id="RHEA-COMP:10373"/>
        <dbReference type="Rhea" id="RHEA-COMP:10374"/>
        <dbReference type="ChEBI" id="CHEBI:15377"/>
        <dbReference type="ChEBI" id="CHEBI:15378"/>
        <dbReference type="ChEBI" id="CHEBI:28938"/>
        <dbReference type="ChEBI" id="CHEBI:74411"/>
        <dbReference type="ChEBI" id="CHEBI:82852"/>
        <dbReference type="EC" id="3.5.4.33"/>
    </reaction>
</comment>
<comment type="function">
    <text evidence="8">Catalyzes the deamination of adenosine to inosine at the wobble position 34 of tRNA(Arg2).</text>
</comment>
<dbReference type="InterPro" id="IPR016193">
    <property type="entry name" value="Cytidine_deaminase-like"/>
</dbReference>
<feature type="binding site" evidence="8">
    <location>
        <position position="75"/>
    </location>
    <ligand>
        <name>Zn(2+)</name>
        <dbReference type="ChEBI" id="CHEBI:29105"/>
        <note>catalytic</note>
    </ligand>
</feature>
<reference evidence="10 11" key="1">
    <citation type="journal article" date="2013" name="ISME J.">
        <title>By their genes ye shall know them: genomic signatures of predatory bacteria.</title>
        <authorList>
            <person name="Pasternak Z."/>
            <person name="Pietrokovski S."/>
            <person name="Rotem O."/>
            <person name="Gophna U."/>
            <person name="Lurie-Weinberger M.N."/>
            <person name="Jurkevitch E."/>
        </authorList>
    </citation>
    <scope>NUCLEOTIDE SEQUENCE [LARGE SCALE GENOMIC DNA]</scope>
    <source>
        <strain evidence="10 11">JSS</strain>
    </source>
</reference>
<dbReference type="EMBL" id="CP003537">
    <property type="protein sequence ID" value="AGH94634.1"/>
    <property type="molecule type" value="Genomic_DNA"/>
</dbReference>
<dbReference type="NCBIfam" id="NF008113">
    <property type="entry name" value="PRK10860.1"/>
    <property type="match status" value="1"/>
</dbReference>
<dbReference type="eggNOG" id="COG0590">
    <property type="taxonomic scope" value="Bacteria"/>
</dbReference>
<evidence type="ECO:0000256" key="1">
    <source>
        <dbReference type="ARBA" id="ARBA00010669"/>
    </source>
</evidence>
<name>M4VNG0_9BACT</name>
<accession>M4VNG0</accession>
<organism evidence="10 11">
    <name type="scientific">Pseudobdellovibrio exovorus JSS</name>
    <dbReference type="NCBI Taxonomy" id="1184267"/>
    <lineage>
        <taxon>Bacteria</taxon>
        <taxon>Pseudomonadati</taxon>
        <taxon>Bdellovibrionota</taxon>
        <taxon>Bdellovibrionia</taxon>
        <taxon>Bdellovibrionales</taxon>
        <taxon>Pseudobdellovibrionaceae</taxon>
        <taxon>Pseudobdellovibrio</taxon>
    </lineage>
</organism>
<dbReference type="GO" id="GO:0002100">
    <property type="term" value="P:tRNA wobble adenosine to inosine editing"/>
    <property type="evidence" value="ECO:0007669"/>
    <property type="project" value="UniProtKB-UniRule"/>
</dbReference>
<evidence type="ECO:0000256" key="5">
    <source>
        <dbReference type="ARBA" id="ARBA00022801"/>
    </source>
</evidence>
<dbReference type="EC" id="3.5.4.33" evidence="8"/>
<dbReference type="RefSeq" id="WP_015469124.1">
    <property type="nucleotide sequence ID" value="NC_020813.1"/>
</dbReference>
<evidence type="ECO:0000259" key="9">
    <source>
        <dbReference type="PROSITE" id="PS51747"/>
    </source>
</evidence>
<sequence length="181" mass="20179">MTPKKPSNDTLGQSKMDLHLQSQQDERFMRLALKLAERSESLGEVPIGALIVDKNGKIIAKSTNLREKHATTLGHAELVAIHRACKKLNSWRLLDCTLYVTLEPCFMCAGALVQSRIGRVVYAAHDPKAGALQSLAQLGQDTRLNHRFDVTAGILENESSLLLKSFFKTKRDLKKQSKSIR</sequence>
<keyword evidence="11" id="KW-1185">Reference proteome</keyword>
<feature type="binding site" evidence="8">
    <location>
        <position position="108"/>
    </location>
    <ligand>
        <name>Zn(2+)</name>
        <dbReference type="ChEBI" id="CHEBI:29105"/>
        <note>catalytic</note>
    </ligand>
</feature>
<dbReference type="PATRIC" id="fig|1184267.3.peg.418"/>
<dbReference type="CDD" id="cd01285">
    <property type="entry name" value="nucleoside_deaminase"/>
    <property type="match status" value="1"/>
</dbReference>
<dbReference type="AlphaFoldDB" id="M4VNG0"/>
<dbReference type="InterPro" id="IPR016192">
    <property type="entry name" value="APOBEC/CMP_deaminase_Zn-bd"/>
</dbReference>
<dbReference type="Proteomes" id="UP000012040">
    <property type="component" value="Chromosome"/>
</dbReference>
<dbReference type="PANTHER" id="PTHR11079">
    <property type="entry name" value="CYTOSINE DEAMINASE FAMILY MEMBER"/>
    <property type="match status" value="1"/>
</dbReference>
<keyword evidence="6 8" id="KW-0862">Zinc</keyword>
<dbReference type="GO" id="GO:0052717">
    <property type="term" value="F:tRNA-specific adenosine-34 deaminase activity"/>
    <property type="evidence" value="ECO:0007669"/>
    <property type="project" value="UniProtKB-UniRule"/>
</dbReference>
<dbReference type="InterPro" id="IPR058535">
    <property type="entry name" value="MafB19-deam"/>
</dbReference>
<keyword evidence="3 8" id="KW-0819">tRNA processing</keyword>
<comment type="cofactor">
    <cofactor evidence="8">
        <name>Zn(2+)</name>
        <dbReference type="ChEBI" id="CHEBI:29105"/>
    </cofactor>
    <text evidence="8">Binds 1 zinc ion per subunit.</text>
</comment>
<comment type="similarity">
    <text evidence="1">Belongs to the cytidine and deoxycytidylate deaminase family. ADAT2 subfamily.</text>
</comment>
<dbReference type="SUPFAM" id="SSF53927">
    <property type="entry name" value="Cytidine deaminase-like"/>
    <property type="match status" value="1"/>
</dbReference>
<evidence type="ECO:0000256" key="2">
    <source>
        <dbReference type="ARBA" id="ARBA00011738"/>
    </source>
</evidence>
<keyword evidence="4 8" id="KW-0479">Metal-binding</keyword>
<gene>
    <name evidence="8" type="primary">tadA</name>
    <name evidence="10" type="ORF">A11Q_414</name>
</gene>
<dbReference type="InterPro" id="IPR028883">
    <property type="entry name" value="tRNA_aden_deaminase"/>
</dbReference>
<dbReference type="PROSITE" id="PS51747">
    <property type="entry name" value="CYT_DCMP_DEAMINASES_2"/>
    <property type="match status" value="1"/>
</dbReference>
<dbReference type="KEGG" id="bex:A11Q_414"/>
<dbReference type="FunFam" id="3.40.140.10:FF:000005">
    <property type="entry name" value="tRNA-specific adenosine deaminase"/>
    <property type="match status" value="1"/>
</dbReference>
<evidence type="ECO:0000256" key="7">
    <source>
        <dbReference type="ARBA" id="ARBA00048045"/>
    </source>
</evidence>
<dbReference type="HAMAP" id="MF_00972">
    <property type="entry name" value="tRNA_aden_deaminase"/>
    <property type="match status" value="1"/>
</dbReference>
<feature type="domain" description="CMP/dCMP-type deaminase" evidence="9">
    <location>
        <begin position="23"/>
        <end position="151"/>
    </location>
</feature>
<evidence type="ECO:0000256" key="8">
    <source>
        <dbReference type="HAMAP-Rule" id="MF_00972"/>
    </source>
</evidence>
<evidence type="ECO:0000313" key="11">
    <source>
        <dbReference type="Proteomes" id="UP000012040"/>
    </source>
</evidence>
<feature type="binding site" evidence="8">
    <location>
        <position position="105"/>
    </location>
    <ligand>
        <name>Zn(2+)</name>
        <dbReference type="ChEBI" id="CHEBI:29105"/>
        <note>catalytic</note>
    </ligand>
</feature>
<evidence type="ECO:0000256" key="6">
    <source>
        <dbReference type="ARBA" id="ARBA00022833"/>
    </source>
</evidence>
<dbReference type="STRING" id="1184267.A11Q_414"/>
<proteinExistence type="inferred from homology"/>
<dbReference type="PROSITE" id="PS00903">
    <property type="entry name" value="CYT_DCMP_DEAMINASES_1"/>
    <property type="match status" value="1"/>
</dbReference>
<dbReference type="HOGENOM" id="CLU_025810_3_2_7"/>
<evidence type="ECO:0000256" key="3">
    <source>
        <dbReference type="ARBA" id="ARBA00022694"/>
    </source>
</evidence>
<comment type="subunit">
    <text evidence="2 8">Homodimer.</text>
</comment>
<evidence type="ECO:0000313" key="10">
    <source>
        <dbReference type="EMBL" id="AGH94634.1"/>
    </source>
</evidence>
<dbReference type="InterPro" id="IPR002125">
    <property type="entry name" value="CMP_dCMP_dom"/>
</dbReference>
<dbReference type="Pfam" id="PF14437">
    <property type="entry name" value="MafB19-deam"/>
    <property type="match status" value="1"/>
</dbReference>
<keyword evidence="5 8" id="KW-0378">Hydrolase</keyword>